<dbReference type="SUPFAM" id="SSF109604">
    <property type="entry name" value="HD-domain/PDEase-like"/>
    <property type="match status" value="1"/>
</dbReference>
<evidence type="ECO:0000313" key="10">
    <source>
        <dbReference type="Proteomes" id="UP000284178"/>
    </source>
</evidence>
<keyword evidence="6" id="KW-0479">Metal-binding</keyword>
<dbReference type="Proteomes" id="UP000284178">
    <property type="component" value="Unassembled WGS sequence"/>
</dbReference>
<evidence type="ECO:0000256" key="1">
    <source>
        <dbReference type="ARBA" id="ARBA00001638"/>
    </source>
</evidence>
<dbReference type="SMART" id="SM00471">
    <property type="entry name" value="HDc"/>
    <property type="match status" value="1"/>
</dbReference>
<dbReference type="GO" id="GO:0005737">
    <property type="term" value="C:cytoplasm"/>
    <property type="evidence" value="ECO:0007669"/>
    <property type="project" value="TreeGrafter"/>
</dbReference>
<dbReference type="EMBL" id="QRUP01000009">
    <property type="protein sequence ID" value="RGR74209.1"/>
    <property type="molecule type" value="Genomic_DNA"/>
</dbReference>
<dbReference type="InterPro" id="IPR039356">
    <property type="entry name" value="YfbR/HDDC2"/>
</dbReference>
<name>A0A412G184_9FIRM</name>
<dbReference type="GeneID" id="83015543"/>
<dbReference type="GO" id="GO:0046872">
    <property type="term" value="F:metal ion binding"/>
    <property type="evidence" value="ECO:0007669"/>
    <property type="project" value="UniProtKB-KW"/>
</dbReference>
<comment type="catalytic activity">
    <reaction evidence="1">
        <text>a 2'-deoxyribonucleoside 5'-phosphate + H2O = a 2'-deoxyribonucleoside + phosphate</text>
        <dbReference type="Rhea" id="RHEA:36167"/>
        <dbReference type="ChEBI" id="CHEBI:15377"/>
        <dbReference type="ChEBI" id="CHEBI:18274"/>
        <dbReference type="ChEBI" id="CHEBI:43474"/>
        <dbReference type="ChEBI" id="CHEBI:65317"/>
        <dbReference type="EC" id="3.1.3.89"/>
    </reaction>
</comment>
<dbReference type="InterPro" id="IPR003607">
    <property type="entry name" value="HD/PDEase_dom"/>
</dbReference>
<evidence type="ECO:0000256" key="3">
    <source>
        <dbReference type="ARBA" id="ARBA00001941"/>
    </source>
</evidence>
<dbReference type="PANTHER" id="PTHR11845">
    <property type="entry name" value="5'-DEOXYNUCLEOTIDASE HDDC2"/>
    <property type="match status" value="1"/>
</dbReference>
<dbReference type="Pfam" id="PF13023">
    <property type="entry name" value="HD_3"/>
    <property type="match status" value="1"/>
</dbReference>
<protein>
    <recommendedName>
        <fullName evidence="5">5'-deoxynucleotidase</fullName>
        <ecNumber evidence="5">3.1.3.89</ecNumber>
    </recommendedName>
</protein>
<gene>
    <name evidence="9" type="ORF">DWY25_09030</name>
</gene>
<comment type="cofactor">
    <cofactor evidence="2">
        <name>Mn(2+)</name>
        <dbReference type="ChEBI" id="CHEBI:29035"/>
    </cofactor>
</comment>
<comment type="cofactor">
    <cofactor evidence="3">
        <name>Co(2+)</name>
        <dbReference type="ChEBI" id="CHEBI:48828"/>
    </cofactor>
</comment>
<dbReference type="InterPro" id="IPR006674">
    <property type="entry name" value="HD_domain"/>
</dbReference>
<comment type="subunit">
    <text evidence="4">Homodimer.</text>
</comment>
<reference evidence="9 10" key="1">
    <citation type="submission" date="2018-08" db="EMBL/GenBank/DDBJ databases">
        <title>A genome reference for cultivated species of the human gut microbiota.</title>
        <authorList>
            <person name="Zou Y."/>
            <person name="Xue W."/>
            <person name="Luo G."/>
        </authorList>
    </citation>
    <scope>NUCLEOTIDE SEQUENCE [LARGE SCALE GENOMIC DNA]</scope>
    <source>
        <strain evidence="9 10">AF24-29</strain>
    </source>
</reference>
<keyword evidence="7" id="KW-0378">Hydrolase</keyword>
<proteinExistence type="predicted"/>
<accession>A0A412G184</accession>
<dbReference type="PANTHER" id="PTHR11845:SF13">
    <property type="entry name" value="5'-DEOXYNUCLEOTIDASE HDDC2"/>
    <property type="match status" value="1"/>
</dbReference>
<evidence type="ECO:0000259" key="8">
    <source>
        <dbReference type="SMART" id="SM00471"/>
    </source>
</evidence>
<evidence type="ECO:0000256" key="2">
    <source>
        <dbReference type="ARBA" id="ARBA00001936"/>
    </source>
</evidence>
<evidence type="ECO:0000256" key="4">
    <source>
        <dbReference type="ARBA" id="ARBA00011738"/>
    </source>
</evidence>
<dbReference type="Gene3D" id="1.10.3210.10">
    <property type="entry name" value="Hypothetical protein af1432"/>
    <property type="match status" value="1"/>
</dbReference>
<feature type="domain" description="HD/PDEase" evidence="8">
    <location>
        <begin position="29"/>
        <end position="144"/>
    </location>
</feature>
<evidence type="ECO:0000313" key="9">
    <source>
        <dbReference type="EMBL" id="RGR74209.1"/>
    </source>
</evidence>
<dbReference type="RefSeq" id="WP_117894958.1">
    <property type="nucleotide sequence ID" value="NZ_CABJCV010000009.1"/>
</dbReference>
<dbReference type="AlphaFoldDB" id="A0A412G184"/>
<comment type="caution">
    <text evidence="9">The sequence shown here is derived from an EMBL/GenBank/DDBJ whole genome shotgun (WGS) entry which is preliminary data.</text>
</comment>
<dbReference type="EC" id="3.1.3.89" evidence="5"/>
<evidence type="ECO:0000256" key="5">
    <source>
        <dbReference type="ARBA" id="ARBA00012964"/>
    </source>
</evidence>
<organism evidence="9 10">
    <name type="scientific">Holdemania filiformis</name>
    <dbReference type="NCBI Taxonomy" id="61171"/>
    <lineage>
        <taxon>Bacteria</taxon>
        <taxon>Bacillati</taxon>
        <taxon>Bacillota</taxon>
        <taxon>Erysipelotrichia</taxon>
        <taxon>Erysipelotrichales</taxon>
        <taxon>Erysipelotrichaceae</taxon>
        <taxon>Holdemania</taxon>
    </lineage>
</organism>
<evidence type="ECO:0000256" key="7">
    <source>
        <dbReference type="ARBA" id="ARBA00022801"/>
    </source>
</evidence>
<keyword evidence="10" id="KW-1185">Reference proteome</keyword>
<dbReference type="GO" id="GO:0002953">
    <property type="term" value="F:5'-deoxynucleotidase activity"/>
    <property type="evidence" value="ECO:0007669"/>
    <property type="project" value="UniProtKB-EC"/>
</dbReference>
<evidence type="ECO:0000256" key="6">
    <source>
        <dbReference type="ARBA" id="ARBA00022723"/>
    </source>
</evidence>
<sequence>MEISELLPLLHTIEQLKNTTRHSWTSAGRHESVAEHSWRLALMTYFVRDEYPQANGERLLLLSLTHDLGEIFTGDIPAFVKTDTDRDQEQLSLETWLISLPESIRSPLRSLFDEMEKQETLEARIVKALDRIEALLQHNEADLSTWLSLEYELNLTYGQKEAACSSYLLRLREAVRQETLEKIKAGTESQPNLKE</sequence>